<feature type="compositionally biased region" description="Acidic residues" evidence="1">
    <location>
        <begin position="423"/>
        <end position="435"/>
    </location>
</feature>
<evidence type="ECO:0000256" key="1">
    <source>
        <dbReference type="SAM" id="MobiDB-lite"/>
    </source>
</evidence>
<dbReference type="PANTHER" id="PTHR35711">
    <property type="entry name" value="EXPRESSED PROTEIN"/>
    <property type="match status" value="1"/>
</dbReference>
<feature type="region of interest" description="Disordered" evidence="1">
    <location>
        <begin position="964"/>
        <end position="995"/>
    </location>
</feature>
<feature type="compositionally biased region" description="Acidic residues" evidence="1">
    <location>
        <begin position="718"/>
        <end position="751"/>
    </location>
</feature>
<feature type="region of interest" description="Disordered" evidence="1">
    <location>
        <begin position="378"/>
        <end position="437"/>
    </location>
</feature>
<sequence>MHQPSSKGSVVSATTTITTTTATCQHGLLSSTEAAYTTMLAVDEPDDRVQPAPPSPPPPQGILALPTELIHTILLDLPPLCIEHFSQTCKLARRHVYGDRNTGDLHLWKRLYLERFDDFPSLWQAQDPEHDEAHEESPAKPAAAASSIMSLVQTRDRAARLFAGDPSNHTSITLNFNAVLSALLSVVDTAVPAANLQPCRNSTWLDNSVLASGQPTWSQWIFPRSIMHSLGEHKAQALAHSSTNAPSSPQALKRRRLSNQQATTPSDSQRKPKDSTDASATPTQATPSTSSARRASSSSSKSATNARPESSRRRSARLLKLIYPEPLHPLVDQGIDIDALAHPLTRLAARIHCLHGIRAWKDSQSQRLTASPQEIAGQRSQDGLANQGAAQASAQSTSSAAGQPETEHAPATPQPASVHASDEAESDDDDQESFDEPPAAILGFRPRMFGPSFGFCNAPDEEDQVRARMRHRVYDSAHYGWSNGFAPLHAWRYNTRQGQQQEEDDRDHDAVTESDLATDPEQQSDEEHVNEYGMRFINRRGGSDDGDDDAWREAFELDDASDDIPDDPIPIEIEMSEDEQDTRTFRVADRYGNPIPSDTAAATPNASAARGWGDSDDEEPAATRDDNGESSAAPAPAPYQTPELGSYDADTRTYTYEGHQPIGIVTGSQNIQVTVGDSVDFVASGELNVRFVRPGMLAETMRVTSGHAARRTVTNGIDGDEDEDMDDDYDEDAEEWDEDVDEDDEDDEEEDGRFGPFFDMFRPLDGAWDYRGSYAADELQPLVAKWKAEHQAEGEKPADKDGDANDGDAAASQIVSLRRKSIHWELVEAIMVVMYANLKEAIWLENWGVGIRIPKVYDHAGVLVRDPMERREFLEFPTGWVSSLAAAVAQKRDAEDAVEESSRGVKAEGPAQGQATSNADDDKPHDWARCESFWAGTYAFLDYSHFVEFNVRMARRRRDQLAAASNAAGTDGKASSPSNAAGAPNGSNGQRAASTRVPNLVGQEEAVGDCLQLRLELLPKSEQPAYRLDEEGQEDDAEYPTLYFRGTTVTYWGNDAPMPRGGVHGKVRPVYARDEDADATVTRGKRKIEGLHWSLTHVYDGEDRWQLEGIQPGPPGTRAPMFGVWSDAAHEAESPNGPFVYWMMDERPWKEIERLNRKEAQMAAAARTARTL</sequence>
<accession>W3VWE9</accession>
<feature type="region of interest" description="Disordered" evidence="1">
    <location>
        <begin position="713"/>
        <end position="755"/>
    </location>
</feature>
<feature type="region of interest" description="Disordered" evidence="1">
    <location>
        <begin position="895"/>
        <end position="923"/>
    </location>
</feature>
<dbReference type="AlphaFoldDB" id="W3VWE9"/>
<evidence type="ECO:0000313" key="2">
    <source>
        <dbReference type="EMBL" id="ETS65101.1"/>
    </source>
</evidence>
<feature type="region of interest" description="Disordered" evidence="1">
    <location>
        <begin position="233"/>
        <end position="313"/>
    </location>
</feature>
<dbReference type="PANTHER" id="PTHR35711:SF1">
    <property type="entry name" value="ECTODERMAL, ISOFORM F"/>
    <property type="match status" value="1"/>
</dbReference>
<dbReference type="OrthoDB" id="3226064at2759"/>
<feature type="region of interest" description="Disordered" evidence="1">
    <location>
        <begin position="555"/>
        <end position="647"/>
    </location>
</feature>
<feature type="compositionally biased region" description="Low complexity" evidence="1">
    <location>
        <begin position="277"/>
        <end position="308"/>
    </location>
</feature>
<evidence type="ECO:0008006" key="4">
    <source>
        <dbReference type="Google" id="ProtNLM"/>
    </source>
</evidence>
<feature type="compositionally biased region" description="Basic and acidic residues" evidence="1">
    <location>
        <begin position="895"/>
        <end position="906"/>
    </location>
</feature>
<dbReference type="SUPFAM" id="SSF81383">
    <property type="entry name" value="F-box domain"/>
    <property type="match status" value="1"/>
</dbReference>
<protein>
    <recommendedName>
        <fullName evidence="4">F-box domain-containing protein</fullName>
    </recommendedName>
</protein>
<dbReference type="InterPro" id="IPR036047">
    <property type="entry name" value="F-box-like_dom_sf"/>
</dbReference>
<proteinExistence type="predicted"/>
<reference evidence="2 3" key="1">
    <citation type="journal article" date="2014" name="Genome Announc.">
        <title>Genome sequence of the basidiomycetous fungus Pseudozyma aphidis DSM70725, an efficient producer of biosurfactant mannosylerythritol lipids.</title>
        <authorList>
            <person name="Lorenz S."/>
            <person name="Guenther M."/>
            <person name="Grumaz C."/>
            <person name="Rupp S."/>
            <person name="Zibek S."/>
            <person name="Sohn K."/>
        </authorList>
    </citation>
    <scope>NUCLEOTIDE SEQUENCE [LARGE SCALE GENOMIC DNA]</scope>
    <source>
        <strain evidence="3">ATCC 32657 / CBS 517.83 / DSM 70725 / JCM 10318 / NBRC 10182 / NRRL Y-7954 / St-0401</strain>
    </source>
</reference>
<dbReference type="HOGENOM" id="CLU_284140_0_0_1"/>
<feature type="compositionally biased region" description="Low complexity" evidence="1">
    <location>
        <begin position="974"/>
        <end position="989"/>
    </location>
</feature>
<feature type="region of interest" description="Disordered" evidence="1">
    <location>
        <begin position="496"/>
        <end position="527"/>
    </location>
</feature>
<name>W3VWE9_MOEAP</name>
<feature type="compositionally biased region" description="Polar residues" evidence="1">
    <location>
        <begin position="258"/>
        <end position="267"/>
    </location>
</feature>
<dbReference type="Proteomes" id="UP000019462">
    <property type="component" value="Unassembled WGS sequence"/>
</dbReference>
<feature type="region of interest" description="Disordered" evidence="1">
    <location>
        <begin position="786"/>
        <end position="807"/>
    </location>
</feature>
<dbReference type="EMBL" id="AWNI01000003">
    <property type="protein sequence ID" value="ETS65101.1"/>
    <property type="molecule type" value="Genomic_DNA"/>
</dbReference>
<feature type="compositionally biased region" description="Acidic residues" evidence="1">
    <location>
        <begin position="556"/>
        <end position="566"/>
    </location>
</feature>
<feature type="compositionally biased region" description="Basic and acidic residues" evidence="1">
    <location>
        <begin position="786"/>
        <end position="803"/>
    </location>
</feature>
<comment type="caution">
    <text evidence="2">The sequence shown here is derived from an EMBL/GenBank/DDBJ whole genome shotgun (WGS) entry which is preliminary data.</text>
</comment>
<evidence type="ECO:0000313" key="3">
    <source>
        <dbReference type="Proteomes" id="UP000019462"/>
    </source>
</evidence>
<feature type="compositionally biased region" description="Low complexity" evidence="1">
    <location>
        <begin position="385"/>
        <end position="403"/>
    </location>
</feature>
<gene>
    <name evidence="2" type="ORF">PaG_00558</name>
</gene>
<organism evidence="2 3">
    <name type="scientific">Moesziomyces aphidis</name>
    <name type="common">Pseudozyma aphidis</name>
    <dbReference type="NCBI Taxonomy" id="84754"/>
    <lineage>
        <taxon>Eukaryota</taxon>
        <taxon>Fungi</taxon>
        <taxon>Dikarya</taxon>
        <taxon>Basidiomycota</taxon>
        <taxon>Ustilaginomycotina</taxon>
        <taxon>Ustilaginomycetes</taxon>
        <taxon>Ustilaginales</taxon>
        <taxon>Ustilaginaceae</taxon>
        <taxon>Moesziomyces</taxon>
    </lineage>
</organism>
<keyword evidence="3" id="KW-1185">Reference proteome</keyword>
<feature type="compositionally biased region" description="Polar residues" evidence="1">
    <location>
        <begin position="239"/>
        <end position="250"/>
    </location>
</feature>
<feature type="compositionally biased region" description="Low complexity" evidence="1">
    <location>
        <begin position="596"/>
        <end position="609"/>
    </location>
</feature>